<protein>
    <submittedName>
        <fullName evidence="2">Uncharacterized protein</fullName>
    </submittedName>
</protein>
<feature type="compositionally biased region" description="Basic and acidic residues" evidence="1">
    <location>
        <begin position="129"/>
        <end position="145"/>
    </location>
</feature>
<evidence type="ECO:0000313" key="3">
    <source>
        <dbReference type="Proteomes" id="UP000475862"/>
    </source>
</evidence>
<accession>A0A6G0TSB3</accession>
<keyword evidence="3" id="KW-1185">Reference proteome</keyword>
<evidence type="ECO:0000313" key="2">
    <source>
        <dbReference type="EMBL" id="KAE9536849.1"/>
    </source>
</evidence>
<dbReference type="Proteomes" id="UP000475862">
    <property type="component" value="Unassembled WGS sequence"/>
</dbReference>
<dbReference type="AlphaFoldDB" id="A0A6G0TSB3"/>
<name>A0A6G0TSB3_APHGL</name>
<sequence>MAVFAQSTRNVHKELKETICIVMTQLTKIRNAGPDNRTKNTSTQKPSKILSKTKADSAQPPDHARAEFSGALMKAKDILKKQSEAINKLTTQTEVLQQQQQQQQQRQQQQQHQQGYSRGNEDGGTWTDIVRRKPSKSEHRTEQRIAEKRDTVKVRWSRTKTRPTAILVDIDG</sequence>
<proteinExistence type="predicted"/>
<feature type="region of interest" description="Disordered" evidence="1">
    <location>
        <begin position="97"/>
        <end position="145"/>
    </location>
</feature>
<feature type="region of interest" description="Disordered" evidence="1">
    <location>
        <begin position="31"/>
        <end position="69"/>
    </location>
</feature>
<feature type="compositionally biased region" description="Low complexity" evidence="1">
    <location>
        <begin position="97"/>
        <end position="114"/>
    </location>
</feature>
<gene>
    <name evidence="2" type="ORF">AGLY_006911</name>
</gene>
<comment type="caution">
    <text evidence="2">The sequence shown here is derived from an EMBL/GenBank/DDBJ whole genome shotgun (WGS) entry which is preliminary data.</text>
</comment>
<organism evidence="2 3">
    <name type="scientific">Aphis glycines</name>
    <name type="common">Soybean aphid</name>
    <dbReference type="NCBI Taxonomy" id="307491"/>
    <lineage>
        <taxon>Eukaryota</taxon>
        <taxon>Metazoa</taxon>
        <taxon>Ecdysozoa</taxon>
        <taxon>Arthropoda</taxon>
        <taxon>Hexapoda</taxon>
        <taxon>Insecta</taxon>
        <taxon>Pterygota</taxon>
        <taxon>Neoptera</taxon>
        <taxon>Paraneoptera</taxon>
        <taxon>Hemiptera</taxon>
        <taxon>Sternorrhyncha</taxon>
        <taxon>Aphidomorpha</taxon>
        <taxon>Aphidoidea</taxon>
        <taxon>Aphididae</taxon>
        <taxon>Aphidini</taxon>
        <taxon>Aphis</taxon>
        <taxon>Aphis</taxon>
    </lineage>
</organism>
<evidence type="ECO:0000256" key="1">
    <source>
        <dbReference type="SAM" id="MobiDB-lite"/>
    </source>
</evidence>
<dbReference type="EMBL" id="VYZN01000020">
    <property type="protein sequence ID" value="KAE9536849.1"/>
    <property type="molecule type" value="Genomic_DNA"/>
</dbReference>
<reference evidence="2 3" key="1">
    <citation type="submission" date="2019-08" db="EMBL/GenBank/DDBJ databases">
        <title>The genome of the soybean aphid Biotype 1, its phylome, world population structure and adaptation to the North American continent.</title>
        <authorList>
            <person name="Giordano R."/>
            <person name="Donthu R.K."/>
            <person name="Hernandez A.G."/>
            <person name="Wright C.L."/>
            <person name="Zimin A.V."/>
        </authorList>
    </citation>
    <scope>NUCLEOTIDE SEQUENCE [LARGE SCALE GENOMIC DNA]</scope>
    <source>
        <tissue evidence="2">Whole aphids</tissue>
    </source>
</reference>